<feature type="compositionally biased region" description="Polar residues" evidence="1">
    <location>
        <begin position="127"/>
        <end position="136"/>
    </location>
</feature>
<feature type="compositionally biased region" description="Pro residues" evidence="1">
    <location>
        <begin position="302"/>
        <end position="312"/>
    </location>
</feature>
<dbReference type="InParanoid" id="A8NAD7"/>
<dbReference type="VEuPathDB" id="FungiDB:CC1G_05888"/>
<dbReference type="EMBL" id="AACS02000007">
    <property type="protein sequence ID" value="EAU89972.1"/>
    <property type="molecule type" value="Genomic_DNA"/>
</dbReference>
<evidence type="ECO:0000256" key="1">
    <source>
        <dbReference type="SAM" id="MobiDB-lite"/>
    </source>
</evidence>
<evidence type="ECO:0000313" key="2">
    <source>
        <dbReference type="EMBL" id="EAU89972.1"/>
    </source>
</evidence>
<accession>A8NAD7</accession>
<dbReference type="STRING" id="240176.A8NAD7"/>
<feature type="compositionally biased region" description="Low complexity" evidence="1">
    <location>
        <begin position="181"/>
        <end position="203"/>
    </location>
</feature>
<feature type="compositionally biased region" description="Low complexity" evidence="1">
    <location>
        <begin position="403"/>
        <end position="424"/>
    </location>
</feature>
<proteinExistence type="predicted"/>
<name>A8NAD7_COPC7</name>
<dbReference type="Proteomes" id="UP000001861">
    <property type="component" value="Unassembled WGS sequence"/>
</dbReference>
<reference evidence="2 3" key="1">
    <citation type="journal article" date="2010" name="Proc. Natl. Acad. Sci. U.S.A.">
        <title>Insights into evolution of multicellular fungi from the assembled chromosomes of the mushroom Coprinopsis cinerea (Coprinus cinereus).</title>
        <authorList>
            <person name="Stajich J.E."/>
            <person name="Wilke S.K."/>
            <person name="Ahren D."/>
            <person name="Au C.H."/>
            <person name="Birren B.W."/>
            <person name="Borodovsky M."/>
            <person name="Burns C."/>
            <person name="Canback B."/>
            <person name="Casselton L.A."/>
            <person name="Cheng C.K."/>
            <person name="Deng J."/>
            <person name="Dietrich F.S."/>
            <person name="Fargo D.C."/>
            <person name="Farman M.L."/>
            <person name="Gathman A.C."/>
            <person name="Goldberg J."/>
            <person name="Guigo R."/>
            <person name="Hoegger P.J."/>
            <person name="Hooker J.B."/>
            <person name="Huggins A."/>
            <person name="James T.Y."/>
            <person name="Kamada T."/>
            <person name="Kilaru S."/>
            <person name="Kodira C."/>
            <person name="Kues U."/>
            <person name="Kupfer D."/>
            <person name="Kwan H.S."/>
            <person name="Lomsadze A."/>
            <person name="Li W."/>
            <person name="Lilly W.W."/>
            <person name="Ma L.J."/>
            <person name="Mackey A.J."/>
            <person name="Manning G."/>
            <person name="Martin F."/>
            <person name="Muraguchi H."/>
            <person name="Natvig D.O."/>
            <person name="Palmerini H."/>
            <person name="Ramesh M.A."/>
            <person name="Rehmeyer C.J."/>
            <person name="Roe B.A."/>
            <person name="Shenoy N."/>
            <person name="Stanke M."/>
            <person name="Ter-Hovhannisyan V."/>
            <person name="Tunlid A."/>
            <person name="Velagapudi R."/>
            <person name="Vision T.J."/>
            <person name="Zeng Q."/>
            <person name="Zolan M.E."/>
            <person name="Pukkila P.J."/>
        </authorList>
    </citation>
    <scope>NUCLEOTIDE SEQUENCE [LARGE SCALE GENOMIC DNA]</scope>
    <source>
        <strain evidence="3">Okayama-7 / 130 / ATCC MYA-4618 / FGSC 9003</strain>
    </source>
</reference>
<feature type="compositionally biased region" description="Polar residues" evidence="1">
    <location>
        <begin position="7"/>
        <end position="21"/>
    </location>
</feature>
<dbReference type="RefSeq" id="XP_001831789.1">
    <property type="nucleotide sequence ID" value="XM_001831737.2"/>
</dbReference>
<gene>
    <name evidence="2" type="ORF">CC1G_05888</name>
</gene>
<dbReference type="GeneID" id="6008265"/>
<dbReference type="OrthoDB" id="2802795at2759"/>
<comment type="caution">
    <text evidence="2">The sequence shown here is derived from an EMBL/GenBank/DDBJ whole genome shotgun (WGS) entry which is preliminary data.</text>
</comment>
<feature type="compositionally biased region" description="Low complexity" evidence="1">
    <location>
        <begin position="97"/>
        <end position="126"/>
    </location>
</feature>
<evidence type="ECO:0000313" key="3">
    <source>
        <dbReference type="Proteomes" id="UP000001861"/>
    </source>
</evidence>
<dbReference type="eggNOG" id="ENOG502STE4">
    <property type="taxonomic scope" value="Eukaryota"/>
</dbReference>
<dbReference type="KEGG" id="cci:CC1G_05888"/>
<feature type="compositionally biased region" description="Acidic residues" evidence="1">
    <location>
        <begin position="329"/>
        <end position="339"/>
    </location>
</feature>
<feature type="region of interest" description="Disordered" evidence="1">
    <location>
        <begin position="97"/>
        <end position="447"/>
    </location>
</feature>
<protein>
    <submittedName>
        <fullName evidence="2">Uncharacterized protein</fullName>
    </submittedName>
</protein>
<organism evidence="2 3">
    <name type="scientific">Coprinopsis cinerea (strain Okayama-7 / 130 / ATCC MYA-4618 / FGSC 9003)</name>
    <name type="common">Inky cap fungus</name>
    <name type="synonym">Hormographiella aspergillata</name>
    <dbReference type="NCBI Taxonomy" id="240176"/>
    <lineage>
        <taxon>Eukaryota</taxon>
        <taxon>Fungi</taxon>
        <taxon>Dikarya</taxon>
        <taxon>Basidiomycota</taxon>
        <taxon>Agaricomycotina</taxon>
        <taxon>Agaricomycetes</taxon>
        <taxon>Agaricomycetidae</taxon>
        <taxon>Agaricales</taxon>
        <taxon>Agaricineae</taxon>
        <taxon>Psathyrellaceae</taxon>
        <taxon>Coprinopsis</taxon>
    </lineage>
</organism>
<feature type="region of interest" description="Disordered" evidence="1">
    <location>
        <begin position="1"/>
        <end position="29"/>
    </location>
</feature>
<dbReference type="AlphaFoldDB" id="A8NAD7"/>
<keyword evidence="3" id="KW-1185">Reference proteome</keyword>
<feature type="compositionally biased region" description="Low complexity" evidence="1">
    <location>
        <begin position="214"/>
        <end position="228"/>
    </location>
</feature>
<feature type="compositionally biased region" description="Low complexity" evidence="1">
    <location>
        <begin position="375"/>
        <end position="389"/>
    </location>
</feature>
<dbReference type="OMA" id="SPNSWRT"/>
<feature type="compositionally biased region" description="Pro residues" evidence="1">
    <location>
        <begin position="229"/>
        <end position="238"/>
    </location>
</feature>
<sequence length="447" mass="47947">MKGCLKRSQSSPASPHTQSPLSPRKAVTFESDDSLEQVFWADEWDRTPTEPSRKLSYQDLLELKEIQLSLPRANQPADAVTGRLGSHYLKNVPIGLLPLLPDSSSTAPPSPRSPATRPTTSPMSPSWASFTPNSRQCPLPTSPPLGGVDALLKSPHHPRHLSHLPPAPTQAPKPKPRFAFLPLLDSSSPDPRSRSPSPDLASDTDPPTPSLSNASLESSPLSRASSCSPEPPFFQLPPPRKRPGFHDPYAPVYGDDQSDTETGYPAISSTLANMRLGASNPPYGHPSKPQQPFGRPPLTRFVPPPPPAPAPKPTTSRKRNVIYVNGMEMELDDSDDDEPSTPPAVIAPTPRSPPRTSPVSICRPTPSSPTLKWQSSTSTASPTESSPFSGLHAPVRFKRQAPSTKGDSSSSISTSPPSRRGSISCSPRVKPPHVVGSPRSPVLMPRA</sequence>